<evidence type="ECO:0000313" key="1">
    <source>
        <dbReference type="EMBL" id="JAH98381.1"/>
    </source>
</evidence>
<dbReference type="EMBL" id="GBXM01010196">
    <property type="protein sequence ID" value="JAH98381.1"/>
    <property type="molecule type" value="Transcribed_RNA"/>
</dbReference>
<proteinExistence type="predicted"/>
<organism evidence="1">
    <name type="scientific">Anguilla anguilla</name>
    <name type="common">European freshwater eel</name>
    <name type="synonym">Muraena anguilla</name>
    <dbReference type="NCBI Taxonomy" id="7936"/>
    <lineage>
        <taxon>Eukaryota</taxon>
        <taxon>Metazoa</taxon>
        <taxon>Chordata</taxon>
        <taxon>Craniata</taxon>
        <taxon>Vertebrata</taxon>
        <taxon>Euteleostomi</taxon>
        <taxon>Actinopterygii</taxon>
        <taxon>Neopterygii</taxon>
        <taxon>Teleostei</taxon>
        <taxon>Anguilliformes</taxon>
        <taxon>Anguillidae</taxon>
        <taxon>Anguilla</taxon>
    </lineage>
</organism>
<sequence>MRRCKPSICLYVSNRINRHFIQHFHTFQLLRHQFLANIHHISVHEQRSSKTRIYSNHLQNLFRKNTVVTIIHNKIVSLDQFTNKCYKHSFPVSSV</sequence>
<reference evidence="1" key="2">
    <citation type="journal article" date="2015" name="Fish Shellfish Immunol.">
        <title>Early steps in the European eel (Anguilla anguilla)-Vibrio vulnificus interaction in the gills: Role of the RtxA13 toxin.</title>
        <authorList>
            <person name="Callol A."/>
            <person name="Pajuelo D."/>
            <person name="Ebbesson L."/>
            <person name="Teles M."/>
            <person name="MacKenzie S."/>
            <person name="Amaro C."/>
        </authorList>
    </citation>
    <scope>NUCLEOTIDE SEQUENCE</scope>
</reference>
<protein>
    <submittedName>
        <fullName evidence="1">Uncharacterized protein</fullName>
    </submittedName>
</protein>
<reference evidence="1" key="1">
    <citation type="submission" date="2014-11" db="EMBL/GenBank/DDBJ databases">
        <authorList>
            <person name="Amaro Gonzalez C."/>
        </authorList>
    </citation>
    <scope>NUCLEOTIDE SEQUENCE</scope>
</reference>
<name>A0A0E9X7G2_ANGAN</name>
<accession>A0A0E9X7G2</accession>
<dbReference type="AlphaFoldDB" id="A0A0E9X7G2"/>